<evidence type="ECO:0000256" key="1">
    <source>
        <dbReference type="SAM" id="SignalP"/>
    </source>
</evidence>
<protein>
    <submittedName>
        <fullName evidence="3">Cupin</fullName>
    </submittedName>
</protein>
<dbReference type="AlphaFoldDB" id="A0A917QVG6"/>
<name>A0A917QVG6_9ACTN</name>
<keyword evidence="4" id="KW-1185">Reference proteome</keyword>
<comment type="caution">
    <text evidence="3">The sequence shown here is derived from an EMBL/GenBank/DDBJ whole genome shotgun (WGS) entry which is preliminary data.</text>
</comment>
<dbReference type="InterPro" id="IPR013096">
    <property type="entry name" value="Cupin_2"/>
</dbReference>
<keyword evidence="1" id="KW-0732">Signal</keyword>
<dbReference type="InterPro" id="IPR014710">
    <property type="entry name" value="RmlC-like_jellyroll"/>
</dbReference>
<reference evidence="3" key="2">
    <citation type="submission" date="2020-09" db="EMBL/GenBank/DDBJ databases">
        <authorList>
            <person name="Sun Q."/>
            <person name="Ohkuma M."/>
        </authorList>
    </citation>
    <scope>NUCLEOTIDE SEQUENCE</scope>
    <source>
        <strain evidence="3">JCM 13064</strain>
    </source>
</reference>
<organism evidence="3 4">
    <name type="scientific">Sphaerisporangium melleum</name>
    <dbReference type="NCBI Taxonomy" id="321316"/>
    <lineage>
        <taxon>Bacteria</taxon>
        <taxon>Bacillati</taxon>
        <taxon>Actinomycetota</taxon>
        <taxon>Actinomycetes</taxon>
        <taxon>Streptosporangiales</taxon>
        <taxon>Streptosporangiaceae</taxon>
        <taxon>Sphaerisporangium</taxon>
    </lineage>
</organism>
<dbReference type="SUPFAM" id="SSF51182">
    <property type="entry name" value="RmlC-like cupins"/>
    <property type="match status" value="1"/>
</dbReference>
<feature type="domain" description="Cupin type-2" evidence="2">
    <location>
        <begin position="51"/>
        <end position="118"/>
    </location>
</feature>
<feature type="signal peptide" evidence="1">
    <location>
        <begin position="1"/>
        <end position="25"/>
    </location>
</feature>
<proteinExistence type="predicted"/>
<dbReference type="InterPro" id="IPR011051">
    <property type="entry name" value="RmlC_Cupin_sf"/>
</dbReference>
<dbReference type="Gene3D" id="2.60.120.10">
    <property type="entry name" value="Jelly Rolls"/>
    <property type="match status" value="1"/>
</dbReference>
<dbReference type="EMBL" id="BMNT01000004">
    <property type="protein sequence ID" value="GGK69696.1"/>
    <property type="molecule type" value="Genomic_DNA"/>
</dbReference>
<accession>A0A917QVG6</accession>
<gene>
    <name evidence="3" type="ORF">GCM10007964_10900</name>
</gene>
<sequence>MRKLYRIGLAAIAAGLVMVPQAANATPGTGVTAKVLAEYTTGNTHFINREITIAPGGSTGWHYHEGNLYGVVIQGTLSHFNSRCKSDGVYRTGKQIVEPAGRKNVHIGKNLGKTPVILNVTYVLPVGAEPAVDVPEAPRCDAR</sequence>
<evidence type="ECO:0000313" key="3">
    <source>
        <dbReference type="EMBL" id="GGK69696.1"/>
    </source>
</evidence>
<evidence type="ECO:0000313" key="4">
    <source>
        <dbReference type="Proteomes" id="UP000645217"/>
    </source>
</evidence>
<dbReference type="Proteomes" id="UP000645217">
    <property type="component" value="Unassembled WGS sequence"/>
</dbReference>
<evidence type="ECO:0000259" key="2">
    <source>
        <dbReference type="Pfam" id="PF07883"/>
    </source>
</evidence>
<dbReference type="RefSeq" id="WP_189161796.1">
    <property type="nucleotide sequence ID" value="NZ_BMNT01000004.1"/>
</dbReference>
<reference evidence="3" key="1">
    <citation type="journal article" date="2014" name="Int. J. Syst. Evol. Microbiol.">
        <title>Complete genome sequence of Corynebacterium casei LMG S-19264T (=DSM 44701T), isolated from a smear-ripened cheese.</title>
        <authorList>
            <consortium name="US DOE Joint Genome Institute (JGI-PGF)"/>
            <person name="Walter F."/>
            <person name="Albersmeier A."/>
            <person name="Kalinowski J."/>
            <person name="Ruckert C."/>
        </authorList>
    </citation>
    <scope>NUCLEOTIDE SEQUENCE</scope>
    <source>
        <strain evidence="3">JCM 13064</strain>
    </source>
</reference>
<dbReference type="Pfam" id="PF07883">
    <property type="entry name" value="Cupin_2"/>
    <property type="match status" value="1"/>
</dbReference>
<feature type="chain" id="PRO_5036885379" evidence="1">
    <location>
        <begin position="26"/>
        <end position="143"/>
    </location>
</feature>